<dbReference type="AlphaFoldDB" id="A0AA48LYZ4"/>
<dbReference type="InterPro" id="IPR014755">
    <property type="entry name" value="Cu-Rt/internalin_Ig-like"/>
</dbReference>
<dbReference type="SUPFAM" id="SSF81296">
    <property type="entry name" value="E set domains"/>
    <property type="match status" value="1"/>
</dbReference>
<accession>A0AA48LYZ4</accession>
<dbReference type="InterPro" id="IPR007348">
    <property type="entry name" value="CopC_dom"/>
</dbReference>
<evidence type="ECO:0000256" key="1">
    <source>
        <dbReference type="ARBA" id="ARBA00022729"/>
    </source>
</evidence>
<dbReference type="EMBL" id="OY288114">
    <property type="protein sequence ID" value="CAJ0865007.1"/>
    <property type="molecule type" value="Genomic_DNA"/>
</dbReference>
<dbReference type="InterPro" id="IPR014756">
    <property type="entry name" value="Ig_E-set"/>
</dbReference>
<dbReference type="Pfam" id="PF04234">
    <property type="entry name" value="CopC"/>
    <property type="match status" value="1"/>
</dbReference>
<evidence type="ECO:0000313" key="4">
    <source>
        <dbReference type="EMBL" id="CAJ0865007.1"/>
    </source>
</evidence>
<reference evidence="4" key="1">
    <citation type="submission" date="2023-07" db="EMBL/GenBank/DDBJ databases">
        <authorList>
            <person name="Pelsma A.J. K."/>
        </authorList>
    </citation>
    <scope>NUCLEOTIDE SEQUENCE</scope>
</reference>
<sequence length="125" mass="13307">MKPVLTGALAALALATCAIPDAMPALAHTQLVDSYPSKGQLVLKPLHTIRLVFSGKADALYSIVKLKDGKGEVIAETAQRIASKELILQTPSLMPGDYHVVYRVLSVDGDIIEGKLDFSVHGLEA</sequence>
<dbReference type="GO" id="GO:0005507">
    <property type="term" value="F:copper ion binding"/>
    <property type="evidence" value="ECO:0007669"/>
    <property type="project" value="InterPro"/>
</dbReference>
<proteinExistence type="predicted"/>
<evidence type="ECO:0000256" key="2">
    <source>
        <dbReference type="ARBA" id="ARBA00023008"/>
    </source>
</evidence>
<gene>
    <name evidence="4" type="ORF">AMST5_01727</name>
</gene>
<dbReference type="GO" id="GO:0046688">
    <property type="term" value="P:response to copper ion"/>
    <property type="evidence" value="ECO:0007669"/>
    <property type="project" value="InterPro"/>
</dbReference>
<keyword evidence="2" id="KW-0186">Copper</keyword>
<evidence type="ECO:0000259" key="3">
    <source>
        <dbReference type="Pfam" id="PF04234"/>
    </source>
</evidence>
<feature type="domain" description="CopC" evidence="3">
    <location>
        <begin position="28"/>
        <end position="120"/>
    </location>
</feature>
<name>A0AA48LYZ4_9ZZZZ</name>
<dbReference type="GO" id="GO:0042597">
    <property type="term" value="C:periplasmic space"/>
    <property type="evidence" value="ECO:0007669"/>
    <property type="project" value="InterPro"/>
</dbReference>
<keyword evidence="1" id="KW-0732">Signal</keyword>
<protein>
    <recommendedName>
        <fullName evidence="3">CopC domain-containing protein</fullName>
    </recommendedName>
</protein>
<organism evidence="4">
    <name type="scientific">freshwater sediment metagenome</name>
    <dbReference type="NCBI Taxonomy" id="556182"/>
    <lineage>
        <taxon>unclassified sequences</taxon>
        <taxon>metagenomes</taxon>
        <taxon>ecological metagenomes</taxon>
    </lineage>
</organism>
<dbReference type="Gene3D" id="2.60.40.1220">
    <property type="match status" value="1"/>
</dbReference>